<reference evidence="1" key="1">
    <citation type="journal article" date="2021" name="Proc. Natl. Acad. Sci. U.S.A.">
        <title>A Catalog of Tens of Thousands of Viruses from Human Metagenomes Reveals Hidden Associations with Chronic Diseases.</title>
        <authorList>
            <person name="Tisza M.J."/>
            <person name="Buck C.B."/>
        </authorList>
    </citation>
    <scope>NUCLEOTIDE SEQUENCE</scope>
    <source>
        <strain evidence="1">CtKPn8</strain>
    </source>
</reference>
<organism evidence="1">
    <name type="scientific">Myoviridae sp. ctKPn8</name>
    <dbReference type="NCBI Taxonomy" id="2827676"/>
    <lineage>
        <taxon>Viruses</taxon>
        <taxon>Duplodnaviria</taxon>
        <taxon>Heunggongvirae</taxon>
        <taxon>Uroviricota</taxon>
        <taxon>Caudoviricetes</taxon>
    </lineage>
</organism>
<dbReference type="EMBL" id="BK032702">
    <property type="protein sequence ID" value="DAF55870.1"/>
    <property type="molecule type" value="Genomic_DNA"/>
</dbReference>
<sequence length="126" mass="14402">MKTVTSKIKLNVPKINQLSRATTTALEKTVSALHTEVVNAQVMPFDTGNMQNDSTYEDYSNSKKGKVSLNTSTPYARRMYFHPEYNFQTTENPNAQGNWYEPWISGKNKNFCKNAFSQFYKKEAGL</sequence>
<name>A0A8S5SY48_9CAUD</name>
<evidence type="ECO:0000313" key="1">
    <source>
        <dbReference type="EMBL" id="DAF55870.1"/>
    </source>
</evidence>
<accession>A0A8S5SY48</accession>
<protein>
    <submittedName>
        <fullName evidence="1">Minor capsid protein</fullName>
    </submittedName>
</protein>
<proteinExistence type="predicted"/>